<keyword evidence="1" id="KW-0812">Transmembrane</keyword>
<accession>A0A0K2V8D1</accession>
<name>A0A0K2V8D1_LEPSM</name>
<sequence>KSEAVLETSLASLVTDPSHNISECNFFHCENTSWFLSFPLPFILYFISYAFALIKSFSIFILNYSL</sequence>
<protein>
    <submittedName>
        <fullName evidence="2">Uncharacterized protein</fullName>
    </submittedName>
</protein>
<evidence type="ECO:0000256" key="1">
    <source>
        <dbReference type="SAM" id="Phobius"/>
    </source>
</evidence>
<organism evidence="2">
    <name type="scientific">Lepeophtheirus salmonis</name>
    <name type="common">Salmon louse</name>
    <name type="synonym">Caligus salmonis</name>
    <dbReference type="NCBI Taxonomy" id="72036"/>
    <lineage>
        <taxon>Eukaryota</taxon>
        <taxon>Metazoa</taxon>
        <taxon>Ecdysozoa</taxon>
        <taxon>Arthropoda</taxon>
        <taxon>Crustacea</taxon>
        <taxon>Multicrustacea</taxon>
        <taxon>Hexanauplia</taxon>
        <taxon>Copepoda</taxon>
        <taxon>Siphonostomatoida</taxon>
        <taxon>Caligidae</taxon>
        <taxon>Lepeophtheirus</taxon>
    </lineage>
</organism>
<proteinExistence type="predicted"/>
<keyword evidence="1" id="KW-0472">Membrane</keyword>
<dbReference type="AlphaFoldDB" id="A0A0K2V8D1"/>
<feature type="non-terminal residue" evidence="2">
    <location>
        <position position="1"/>
    </location>
</feature>
<evidence type="ECO:0000313" key="2">
    <source>
        <dbReference type="EMBL" id="CDW46798.1"/>
    </source>
</evidence>
<reference evidence="2" key="1">
    <citation type="submission" date="2014-05" db="EMBL/GenBank/DDBJ databases">
        <authorList>
            <person name="Chronopoulou M."/>
        </authorList>
    </citation>
    <scope>NUCLEOTIDE SEQUENCE</scope>
    <source>
        <tissue evidence="2">Whole organism</tissue>
    </source>
</reference>
<dbReference type="EMBL" id="HACA01029437">
    <property type="protein sequence ID" value="CDW46798.1"/>
    <property type="molecule type" value="Transcribed_RNA"/>
</dbReference>
<feature type="transmembrane region" description="Helical" evidence="1">
    <location>
        <begin position="42"/>
        <end position="64"/>
    </location>
</feature>
<keyword evidence="1" id="KW-1133">Transmembrane helix</keyword>